<keyword evidence="4" id="KW-0479">Metal-binding</keyword>
<dbReference type="GeneID" id="109088730"/>
<protein>
    <submittedName>
        <fullName evidence="15">Calcium-dependent secretion activator 1 isoform X37</fullName>
    </submittedName>
</protein>
<feature type="domain" description="C2" evidence="13">
    <location>
        <begin position="108"/>
        <end position="226"/>
    </location>
</feature>
<feature type="domain" description="MHD1" evidence="14">
    <location>
        <begin position="696"/>
        <end position="878"/>
    </location>
</feature>
<comment type="subcellular location">
    <subcellularLocation>
        <location evidence="1">Cytoplasmic vesicle membrane</location>
    </subcellularLocation>
    <subcellularLocation>
        <location evidence="11">Synapse</location>
    </subcellularLocation>
</comment>
<keyword evidence="7" id="KW-0770">Synapse</keyword>
<evidence type="ECO:0000256" key="8">
    <source>
        <dbReference type="ARBA" id="ARBA00023121"/>
    </source>
</evidence>
<evidence type="ECO:0000256" key="10">
    <source>
        <dbReference type="ARBA" id="ARBA00023329"/>
    </source>
</evidence>
<evidence type="ECO:0000256" key="5">
    <source>
        <dbReference type="ARBA" id="ARBA00022837"/>
    </source>
</evidence>
<evidence type="ECO:0000256" key="1">
    <source>
        <dbReference type="ARBA" id="ARBA00004156"/>
    </source>
</evidence>
<dbReference type="GO" id="GO:0045921">
    <property type="term" value="P:positive regulation of exocytosis"/>
    <property type="evidence" value="ECO:0007669"/>
    <property type="project" value="TreeGrafter"/>
</dbReference>
<dbReference type="GO" id="GO:0016079">
    <property type="term" value="P:synaptic vesicle exocytosis"/>
    <property type="evidence" value="ECO:0007669"/>
    <property type="project" value="InterPro"/>
</dbReference>
<evidence type="ECO:0000256" key="7">
    <source>
        <dbReference type="ARBA" id="ARBA00023018"/>
    </source>
</evidence>
<dbReference type="GO" id="GO:0046872">
    <property type="term" value="F:metal ion binding"/>
    <property type="evidence" value="ECO:0007669"/>
    <property type="project" value="UniProtKB-KW"/>
</dbReference>
<dbReference type="SMART" id="SM00233">
    <property type="entry name" value="PH"/>
    <property type="match status" value="1"/>
</dbReference>
<keyword evidence="3" id="KW-0268">Exocytosis</keyword>
<dbReference type="InterPro" id="IPR000008">
    <property type="entry name" value="C2_dom"/>
</dbReference>
<dbReference type="CDD" id="cd01234">
    <property type="entry name" value="PH_CADPS"/>
    <property type="match status" value="1"/>
</dbReference>
<sequence length="1121" mass="127970">MDQKSPCQDSCSRLRESNSVFAEELDNPDEQAAQIRRELDGRLQMADQFTKAGRFPKFVSRDMEAMYIEELKSSVNLLMANLESMPVSKGGEFKLQKLKRGHNTSIIDMGQEDENQLSKSDVVLSFTLEVVIMEVQGLKSLAPNRIVYCTMEVEGGQKLQTDQAEASKPTWGTQGDFTTTHPLPAVKVKLFTESTGVLALEDKELGRVVLHPTPNSPKQCELHKMTVAKGCPDDLKIKLAVRMDKPQNMKHCGYLWAIGKNLWKRWKKRFFVLVQVSQYTFAMCSYREKKAEPVELLQLDGYTVDYTDPQPGLDGGRTFFNAVKEGDTVIFASDDEQDRILWVQAMYRATGQSHKPVPPTQVQKLNAKGGTAPQLDAPISQFSGLKDADRAQKHGMDEFISANPCNFDHSSLFETVQRLTLDHRLNDSYSCLGWFSPGQVFVLDEYCARYGVRGCHRHLSYLNDLLERAEKGSMIDPTLLHYSYAFCASHVHGNRPDGIGTVTVEEKERFEEIKERLRILLENQITHFRYCFPFGRPEGALKATLSLLERVLMKDIVTPVPQDEVKTVIRKCLEQAALVNYQRLSEYAKVEGKKREMYEHPVFCLASQVMDLTILEKSQRDQKDAENVGRLVTPAKKLEDTLRLAELVIEVLQQNEEHHAEATHPSTGGQAGKEAFAWWSDLMVEHAETFLSLYAVDMDAALEVQPPDSWDSFPLFQLLNDFLRIDYNLCNGKFHKHLQDLFAPLVVRYVDLMESSIAQSIHRGFERESWEPVKSLTSNLPSVNLPNVNLQMPKVPNLPVSVNLQSMQMPSFSTPNWIPGLSDTDNGSGTSEDLFWKLDALQTFIKDLHWPEEEFAKHLETRLKLMSSDMIESCVKRTRAAFEVKLQKSPRTTDFRVPQSICTMFNVMVDAKAQSAKLCAMELSQEFVREWRQYHSQIDDLIEETVKEMITLVVAKFVVILESVLAKLSRYDEGTLFSSFLSFTVKAASKYVDVPKPGMDVADSYVTFVRHSQDVLRDKVNEEMYIERLFDQWYTSTMNLLGTWLTDRMDLQLHVYQLKILIRIVKKKYRDFRLQGVLDSTLNSKMYETVRNRLILEEATASVREGGMQGISMKDSDEEDD</sequence>
<dbReference type="InterPro" id="IPR033227">
    <property type="entry name" value="CAPS"/>
</dbReference>
<evidence type="ECO:0000259" key="13">
    <source>
        <dbReference type="PROSITE" id="PS50004"/>
    </source>
</evidence>
<proteinExistence type="predicted"/>
<dbReference type="SMART" id="SM01145">
    <property type="entry name" value="DUF1041"/>
    <property type="match status" value="1"/>
</dbReference>
<evidence type="ECO:0000256" key="6">
    <source>
        <dbReference type="ARBA" id="ARBA00022927"/>
    </source>
</evidence>
<evidence type="ECO:0000259" key="14">
    <source>
        <dbReference type="PROSITE" id="PS51258"/>
    </source>
</evidence>
<dbReference type="FunFam" id="2.30.29.30:FF:000007">
    <property type="entry name" value="Calcium-dependent secretion activator 2 isoform B"/>
    <property type="match status" value="1"/>
</dbReference>
<dbReference type="InterPro" id="IPR014770">
    <property type="entry name" value="Munc13_1"/>
</dbReference>
<dbReference type="GO" id="GO:0030659">
    <property type="term" value="C:cytoplasmic vesicle membrane"/>
    <property type="evidence" value="ECO:0007669"/>
    <property type="project" value="UniProtKB-SubCell"/>
</dbReference>
<gene>
    <name evidence="15" type="primary">LOC109088730</name>
</gene>
<dbReference type="Pfam" id="PF25341">
    <property type="entry name" value="C2_CAPS"/>
    <property type="match status" value="1"/>
</dbReference>
<dbReference type="InterPro" id="IPR001849">
    <property type="entry name" value="PH_domain"/>
</dbReference>
<dbReference type="InterPro" id="IPR010439">
    <property type="entry name" value="MUN_dom"/>
</dbReference>
<name>A0A9R0A9B3_CYPCA</name>
<feature type="domain" description="PH" evidence="12">
    <location>
        <begin position="248"/>
        <end position="351"/>
    </location>
</feature>
<keyword evidence="8" id="KW-0446">Lipid-binding</keyword>
<keyword evidence="10" id="KW-0968">Cytoplasmic vesicle</keyword>
<dbReference type="PROSITE" id="PS50004">
    <property type="entry name" value="C2"/>
    <property type="match status" value="1"/>
</dbReference>
<keyword evidence="9" id="KW-0472">Membrane</keyword>
<evidence type="ECO:0000259" key="12">
    <source>
        <dbReference type="PROSITE" id="PS50003"/>
    </source>
</evidence>
<dbReference type="GO" id="GO:0008289">
    <property type="term" value="F:lipid binding"/>
    <property type="evidence" value="ECO:0007669"/>
    <property type="project" value="UniProtKB-KW"/>
</dbReference>
<dbReference type="RefSeq" id="XP_042590259.1">
    <property type="nucleotide sequence ID" value="XM_042734325.1"/>
</dbReference>
<dbReference type="SMR" id="A0A9R0A9B3"/>
<reference evidence="15" key="1">
    <citation type="submission" date="2025-08" db="UniProtKB">
        <authorList>
            <consortium name="RefSeq"/>
        </authorList>
    </citation>
    <scope>IDENTIFICATION</scope>
    <source>
        <tissue evidence="15">Muscle</tissue>
    </source>
</reference>
<dbReference type="GO" id="GO:1990504">
    <property type="term" value="P:dense core granule exocytosis"/>
    <property type="evidence" value="ECO:0007669"/>
    <property type="project" value="InterPro"/>
</dbReference>
<evidence type="ECO:0000313" key="15">
    <source>
        <dbReference type="RefSeq" id="XP_042590259.1"/>
    </source>
</evidence>
<organism evidence="15">
    <name type="scientific">Cyprinus carpio</name>
    <name type="common">Common carp</name>
    <dbReference type="NCBI Taxonomy" id="7962"/>
    <lineage>
        <taxon>Eukaryota</taxon>
        <taxon>Metazoa</taxon>
        <taxon>Chordata</taxon>
        <taxon>Craniata</taxon>
        <taxon>Vertebrata</taxon>
        <taxon>Euteleostomi</taxon>
        <taxon>Actinopterygii</taxon>
        <taxon>Neopterygii</taxon>
        <taxon>Teleostei</taxon>
        <taxon>Ostariophysi</taxon>
        <taxon>Cypriniformes</taxon>
        <taxon>Cyprinidae</taxon>
        <taxon>Cyprininae</taxon>
        <taxon>Cyprinus</taxon>
    </lineage>
</organism>
<dbReference type="GO" id="GO:0098978">
    <property type="term" value="C:glutamatergic synapse"/>
    <property type="evidence" value="ECO:0007669"/>
    <property type="project" value="TreeGrafter"/>
</dbReference>
<keyword evidence="5" id="KW-0106">Calcium</keyword>
<dbReference type="PROSITE" id="PS51258">
    <property type="entry name" value="MHD1"/>
    <property type="match status" value="1"/>
</dbReference>
<dbReference type="InterPro" id="IPR057457">
    <property type="entry name" value="CAPS_C2"/>
</dbReference>
<evidence type="ECO:0000256" key="4">
    <source>
        <dbReference type="ARBA" id="ARBA00022723"/>
    </source>
</evidence>
<keyword evidence="6" id="KW-0653">Protein transport</keyword>
<dbReference type="GO" id="GO:0015031">
    <property type="term" value="P:protein transport"/>
    <property type="evidence" value="ECO:0007669"/>
    <property type="project" value="UniProtKB-KW"/>
</dbReference>
<evidence type="ECO:0000256" key="9">
    <source>
        <dbReference type="ARBA" id="ARBA00023136"/>
    </source>
</evidence>
<dbReference type="AlphaFoldDB" id="A0A9R0A9B3"/>
<dbReference type="Proteomes" id="UP001155660">
    <property type="component" value="Chromosome B11"/>
</dbReference>
<dbReference type="Pfam" id="PF06292">
    <property type="entry name" value="MUN"/>
    <property type="match status" value="2"/>
</dbReference>
<accession>A0A9R0A9B3</accession>
<dbReference type="Pfam" id="PF00169">
    <property type="entry name" value="PH"/>
    <property type="match status" value="1"/>
</dbReference>
<evidence type="ECO:0000256" key="11">
    <source>
        <dbReference type="ARBA" id="ARBA00034103"/>
    </source>
</evidence>
<dbReference type="GO" id="GO:0098793">
    <property type="term" value="C:presynapse"/>
    <property type="evidence" value="ECO:0007669"/>
    <property type="project" value="GOC"/>
</dbReference>
<evidence type="ECO:0000256" key="3">
    <source>
        <dbReference type="ARBA" id="ARBA00022483"/>
    </source>
</evidence>
<dbReference type="PANTHER" id="PTHR12166">
    <property type="entry name" value="CALCIUM-DEPENDENT SECRETION ACTIVATOR"/>
    <property type="match status" value="1"/>
</dbReference>
<evidence type="ECO:0000256" key="2">
    <source>
        <dbReference type="ARBA" id="ARBA00022448"/>
    </source>
</evidence>
<keyword evidence="2" id="KW-0813">Transport</keyword>
<dbReference type="PROSITE" id="PS50003">
    <property type="entry name" value="PH_DOMAIN"/>
    <property type="match status" value="1"/>
</dbReference>
<dbReference type="PANTHER" id="PTHR12166:SF6">
    <property type="entry name" value="CALCIUM-DEPENDENT SECRETION ACTIVATOR 1"/>
    <property type="match status" value="1"/>
</dbReference>